<dbReference type="CDD" id="cd03784">
    <property type="entry name" value="GT1_Gtf-like"/>
    <property type="match status" value="1"/>
</dbReference>
<keyword evidence="6" id="KW-1185">Reference proteome</keyword>
<dbReference type="PANTHER" id="PTHR48043:SF159">
    <property type="entry name" value="EG:EG0003.4 PROTEIN-RELATED"/>
    <property type="match status" value="1"/>
</dbReference>
<dbReference type="FunFam" id="3.40.50.2000:FF:000050">
    <property type="entry name" value="UDP-glucuronosyltransferase"/>
    <property type="match status" value="1"/>
</dbReference>
<keyword evidence="4" id="KW-1133">Transmembrane helix</keyword>
<dbReference type="SUPFAM" id="SSF53756">
    <property type="entry name" value="UDP-Glycosyltransferase/glycogen phosphorylase"/>
    <property type="match status" value="1"/>
</dbReference>
<dbReference type="Pfam" id="PF00201">
    <property type="entry name" value="UDPGT"/>
    <property type="match status" value="1"/>
</dbReference>
<name>A0A9Q0N2W3_9DIPT</name>
<proteinExistence type="inferred from homology"/>
<evidence type="ECO:0000256" key="1">
    <source>
        <dbReference type="ARBA" id="ARBA00009995"/>
    </source>
</evidence>
<keyword evidence="2" id="KW-0328">Glycosyltransferase</keyword>
<dbReference type="Gene3D" id="3.40.50.2000">
    <property type="entry name" value="Glycogen Phosphorylase B"/>
    <property type="match status" value="1"/>
</dbReference>
<organism evidence="5 6">
    <name type="scientific">Pseudolycoriella hygida</name>
    <dbReference type="NCBI Taxonomy" id="35572"/>
    <lineage>
        <taxon>Eukaryota</taxon>
        <taxon>Metazoa</taxon>
        <taxon>Ecdysozoa</taxon>
        <taxon>Arthropoda</taxon>
        <taxon>Hexapoda</taxon>
        <taxon>Insecta</taxon>
        <taxon>Pterygota</taxon>
        <taxon>Neoptera</taxon>
        <taxon>Endopterygota</taxon>
        <taxon>Diptera</taxon>
        <taxon>Nematocera</taxon>
        <taxon>Sciaroidea</taxon>
        <taxon>Sciaridae</taxon>
        <taxon>Pseudolycoriella</taxon>
    </lineage>
</organism>
<dbReference type="OrthoDB" id="5835829at2759"/>
<feature type="transmembrane region" description="Helical" evidence="4">
    <location>
        <begin position="494"/>
        <end position="520"/>
    </location>
</feature>
<keyword evidence="4" id="KW-0812">Transmembrane</keyword>
<keyword evidence="4" id="KW-0472">Membrane</keyword>
<dbReference type="InterPro" id="IPR050271">
    <property type="entry name" value="UDP-glycosyltransferase"/>
</dbReference>
<keyword evidence="3" id="KW-0808">Transferase</keyword>
<reference evidence="5" key="1">
    <citation type="submission" date="2022-07" db="EMBL/GenBank/DDBJ databases">
        <authorList>
            <person name="Trinca V."/>
            <person name="Uliana J.V.C."/>
            <person name="Torres T.T."/>
            <person name="Ward R.J."/>
            <person name="Monesi N."/>
        </authorList>
    </citation>
    <scope>NUCLEOTIDE SEQUENCE</scope>
    <source>
        <strain evidence="5">HSMRA1968</strain>
        <tissue evidence="5">Whole embryos</tissue>
    </source>
</reference>
<protein>
    <submittedName>
        <fullName evidence="5">UDP-glucosyltransferase 2</fullName>
    </submittedName>
</protein>
<dbReference type="Proteomes" id="UP001151699">
    <property type="component" value="Chromosome B"/>
</dbReference>
<evidence type="ECO:0000256" key="2">
    <source>
        <dbReference type="ARBA" id="ARBA00022676"/>
    </source>
</evidence>
<comment type="caution">
    <text evidence="5">The sequence shown here is derived from an EMBL/GenBank/DDBJ whole genome shotgun (WGS) entry which is preliminary data.</text>
</comment>
<evidence type="ECO:0000256" key="3">
    <source>
        <dbReference type="ARBA" id="ARBA00022679"/>
    </source>
</evidence>
<gene>
    <name evidence="5" type="primary">UTG2_15</name>
    <name evidence="5" type="ORF">Bhyg_06771</name>
</gene>
<comment type="similarity">
    <text evidence="1">Belongs to the UDP-glycosyltransferase family.</text>
</comment>
<dbReference type="GO" id="GO:0008194">
    <property type="term" value="F:UDP-glycosyltransferase activity"/>
    <property type="evidence" value="ECO:0007669"/>
    <property type="project" value="InterPro"/>
</dbReference>
<feature type="non-terminal residue" evidence="5">
    <location>
        <position position="536"/>
    </location>
</feature>
<evidence type="ECO:0000313" key="5">
    <source>
        <dbReference type="EMBL" id="KAJ6641826.1"/>
    </source>
</evidence>
<dbReference type="AlphaFoldDB" id="A0A9Q0N2W3"/>
<dbReference type="EMBL" id="WJQU01000002">
    <property type="protein sequence ID" value="KAJ6641826.1"/>
    <property type="molecule type" value="Genomic_DNA"/>
</dbReference>
<evidence type="ECO:0000256" key="4">
    <source>
        <dbReference type="SAM" id="Phobius"/>
    </source>
</evidence>
<dbReference type="InterPro" id="IPR002213">
    <property type="entry name" value="UDP_glucos_trans"/>
</dbReference>
<accession>A0A9Q0N2W3</accession>
<evidence type="ECO:0000313" key="6">
    <source>
        <dbReference type="Proteomes" id="UP001151699"/>
    </source>
</evidence>
<dbReference type="PANTHER" id="PTHR48043">
    <property type="entry name" value="EG:EG0003.4 PROTEIN-RELATED"/>
    <property type="match status" value="1"/>
</dbReference>
<sequence>TGPDEIPAKFLKRYKEKISGTQSTLINDSIALETYPDELKESMVSPIFKEADKRKCGNYRPVSVPTAVSKVTVLSAYHESEEPLDNYRYIAIPEFLDHPAFDSFKENAFKIADNNNANMQGVFQLMYPLMSQTLKILQHPKLMELKKESFDLVIVGWFFNDFALGLSGHFHCPSVVIFPNVNNYFMRKLTGNPSSASTVPSPLFSFKTPMTFFQRFVNFFAVMFEPVMVEVIDYVYNRPLYKEAFPPNMYPTYDEVLKNVSLVLLSQHFSERPAEALVPGLIEVAGMHIKKEPSPLPKELKAFLDSATDGAVFMSLGSNVRSSDLSEAKISIFLNKFKSMKQKVVWKFEANLPNKPDNVFIGKWLPQNDILAHPNTKVFISHCGKGGVTEAKYHGVPVLGIPLFAEQSGNVRILVSEGWALKIQFGDLNETIFSESLDEILGNPSYAERAQIMSNLYRDRPEHPLDKAAFWIEYVIRHNGARHMQSSGVHLNVFQYYMVDVLALIFVSLAVLVKTVAFVCKQVKRKVFGTNKLKTS</sequence>